<feature type="domain" description="Helicase HerA central" evidence="5">
    <location>
        <begin position="31"/>
        <end position="263"/>
    </location>
</feature>
<accession>A0A4E0QD39</accession>
<dbReference type="AlphaFoldDB" id="A0A4E0QD39"/>
<evidence type="ECO:0000256" key="2">
    <source>
        <dbReference type="ARBA" id="ARBA00034617"/>
    </source>
</evidence>
<evidence type="ECO:0000313" key="6">
    <source>
        <dbReference type="EMBL" id="TGC11157.1"/>
    </source>
</evidence>
<dbReference type="OrthoDB" id="107033at2157"/>
<dbReference type="InterPro" id="IPR008571">
    <property type="entry name" value="HerA-like"/>
</dbReference>
<comment type="similarity">
    <text evidence="1">Belongs to the HerA family.</text>
</comment>
<reference evidence="6 7" key="1">
    <citation type="submission" date="2017-11" db="EMBL/GenBank/DDBJ databases">
        <title>Isolation and Characterization of Methanogenic Archaea from Saline Meromictic Lake at Siberia.</title>
        <authorList>
            <person name="Shen Y."/>
            <person name="Huang H.-H."/>
            <person name="Lai M.-C."/>
            <person name="Chen S.-C."/>
        </authorList>
    </citation>
    <scope>NUCLEOTIDE SEQUENCE [LARGE SCALE GENOMIC DNA]</scope>
    <source>
        <strain evidence="6 7">SY-01</strain>
    </source>
</reference>
<dbReference type="EMBL" id="PGGK01000002">
    <property type="protein sequence ID" value="TGC11157.1"/>
    <property type="molecule type" value="Genomic_DNA"/>
</dbReference>
<protein>
    <submittedName>
        <fullName evidence="6">Nucleotidyltransferase</fullName>
    </submittedName>
</protein>
<evidence type="ECO:0000256" key="4">
    <source>
        <dbReference type="ARBA" id="ARBA00048988"/>
    </source>
</evidence>
<evidence type="ECO:0000259" key="5">
    <source>
        <dbReference type="Pfam" id="PF01935"/>
    </source>
</evidence>
<dbReference type="PANTHER" id="PTHR42957:SF1">
    <property type="entry name" value="HELICASE MJ1565-RELATED"/>
    <property type="match status" value="1"/>
</dbReference>
<dbReference type="GO" id="GO:0016740">
    <property type="term" value="F:transferase activity"/>
    <property type="evidence" value="ECO:0007669"/>
    <property type="project" value="UniProtKB-KW"/>
</dbReference>
<evidence type="ECO:0000256" key="3">
    <source>
        <dbReference type="ARBA" id="ARBA00048954"/>
    </source>
</evidence>
<dbReference type="RefSeq" id="WP_135388863.1">
    <property type="nucleotide sequence ID" value="NZ_PGGK01000002.1"/>
</dbReference>
<dbReference type="GO" id="GO:0043138">
    <property type="term" value="F:3'-5' DNA helicase activity"/>
    <property type="evidence" value="ECO:0007669"/>
    <property type="project" value="UniProtKB-EC"/>
</dbReference>
<comment type="caution">
    <text evidence="6">The sequence shown here is derived from an EMBL/GenBank/DDBJ whole genome shotgun (WGS) entry which is preliminary data.</text>
</comment>
<name>A0A4E0QD39_9EURY</name>
<comment type="catalytic activity">
    <reaction evidence="2">
        <text>Couples ATP hydrolysis with the unwinding of duplex DNA by translocating in the 3'-5' direction.</text>
        <dbReference type="EC" id="5.6.2.4"/>
    </reaction>
</comment>
<dbReference type="Pfam" id="PF01935">
    <property type="entry name" value="DUF87"/>
    <property type="match status" value="1"/>
</dbReference>
<dbReference type="SUPFAM" id="SSF52540">
    <property type="entry name" value="P-loop containing nucleoside triphosphate hydrolases"/>
    <property type="match status" value="1"/>
</dbReference>
<dbReference type="InterPro" id="IPR002789">
    <property type="entry name" value="HerA_central"/>
</dbReference>
<gene>
    <name evidence="6" type="ORF">CUN85_03185</name>
</gene>
<dbReference type="Proteomes" id="UP000297295">
    <property type="component" value="Unassembled WGS sequence"/>
</dbReference>
<keyword evidence="6" id="KW-0808">Transferase</keyword>
<sequence length="425" mass="47543">MDDPSQIFSAGVSEKQYILGGDGTSDKALLHLGRYLALDRSTGSDVRLDVQRPHAILVSGKRGYGKSYTMAVLVEEMLMLPSEIKMNLASVVIDTMGIFWTFARGNELQAGSLSDWELEPKGFNTNIYVPAGSEESYRKRNIRVRTLSMPLWQLDGYQWCEMFGLEAISSAGVLIVRVIEALRETSLCFSFEDVLDAITQDERSDTISRSAAENYFRTAMSWGVFAEDGRDICDIVTGGSLSVIDVSTIKSDSVRSVVVGFIAGDIYHKRLEARRAHERMLMGEKITEKGMPMVWMFIDEAHQFVPVKGNTLSSDVLLNEWLRQGRQPGLSLVLATQRPSSLHPDVLSQSDIVICHRLTSQDDILALESVRPTYMREHFGDSIRKMGIERGIALIVDDTTETTHVIRMRPRLSWHGGNEQLADSL</sequence>
<evidence type="ECO:0000256" key="1">
    <source>
        <dbReference type="ARBA" id="ARBA00007816"/>
    </source>
</evidence>
<organism evidence="6 7">
    <name type="scientific">Methanolobus halotolerans</name>
    <dbReference type="NCBI Taxonomy" id="2052935"/>
    <lineage>
        <taxon>Archaea</taxon>
        <taxon>Methanobacteriati</taxon>
        <taxon>Methanobacteriota</taxon>
        <taxon>Stenosarchaea group</taxon>
        <taxon>Methanomicrobia</taxon>
        <taxon>Methanosarcinales</taxon>
        <taxon>Methanosarcinaceae</taxon>
        <taxon>Methanolobus</taxon>
    </lineage>
</organism>
<comment type="catalytic activity">
    <reaction evidence="3">
        <text>ATP + H2O = ADP + phosphate + H(+)</text>
        <dbReference type="Rhea" id="RHEA:13065"/>
        <dbReference type="ChEBI" id="CHEBI:15377"/>
        <dbReference type="ChEBI" id="CHEBI:15378"/>
        <dbReference type="ChEBI" id="CHEBI:30616"/>
        <dbReference type="ChEBI" id="CHEBI:43474"/>
        <dbReference type="ChEBI" id="CHEBI:456216"/>
        <dbReference type="EC" id="5.6.2.3"/>
    </reaction>
</comment>
<keyword evidence="7" id="KW-1185">Reference proteome</keyword>
<dbReference type="GO" id="GO:0043139">
    <property type="term" value="F:5'-3' DNA helicase activity"/>
    <property type="evidence" value="ECO:0007669"/>
    <property type="project" value="UniProtKB-EC"/>
</dbReference>
<comment type="catalytic activity">
    <reaction evidence="4">
        <text>ATP + H2O = ADP + phosphate + H(+)</text>
        <dbReference type="Rhea" id="RHEA:13065"/>
        <dbReference type="ChEBI" id="CHEBI:15377"/>
        <dbReference type="ChEBI" id="CHEBI:15378"/>
        <dbReference type="ChEBI" id="CHEBI:30616"/>
        <dbReference type="ChEBI" id="CHEBI:43474"/>
        <dbReference type="ChEBI" id="CHEBI:456216"/>
        <dbReference type="EC" id="5.6.2.4"/>
    </reaction>
</comment>
<evidence type="ECO:0000313" key="7">
    <source>
        <dbReference type="Proteomes" id="UP000297295"/>
    </source>
</evidence>
<dbReference type="Gene3D" id="3.40.50.300">
    <property type="entry name" value="P-loop containing nucleotide triphosphate hydrolases"/>
    <property type="match status" value="2"/>
</dbReference>
<proteinExistence type="inferred from homology"/>
<dbReference type="PANTHER" id="PTHR42957">
    <property type="entry name" value="HELICASE MJ1565-RELATED"/>
    <property type="match status" value="1"/>
</dbReference>
<dbReference type="InterPro" id="IPR027417">
    <property type="entry name" value="P-loop_NTPase"/>
</dbReference>